<evidence type="ECO:0000313" key="5">
    <source>
        <dbReference type="EMBL" id="EQB16738.1"/>
    </source>
</evidence>
<evidence type="ECO:0000313" key="6">
    <source>
        <dbReference type="Proteomes" id="UP000015531"/>
    </source>
</evidence>
<dbReference type="GO" id="GO:0016747">
    <property type="term" value="F:acyltransferase activity, transferring groups other than amino-acyl groups"/>
    <property type="evidence" value="ECO:0007669"/>
    <property type="project" value="InterPro"/>
</dbReference>
<gene>
    <name evidence="5" type="ORF">RLDS_06370</name>
</gene>
<comment type="caution">
    <text evidence="5">The sequence shown here is derived from an EMBL/GenBank/DDBJ whole genome shotgun (WGS) entry which is preliminary data.</text>
</comment>
<dbReference type="AlphaFoldDB" id="T0HXA4"/>
<name>T0HXA4_9SPHN</name>
<evidence type="ECO:0000256" key="1">
    <source>
        <dbReference type="ARBA" id="ARBA00010982"/>
    </source>
</evidence>
<dbReference type="eggNOG" id="COG0183">
    <property type="taxonomic scope" value="Bacteria"/>
</dbReference>
<reference evidence="5 6" key="1">
    <citation type="journal article" date="2013" name="Genome Announc.">
        <title>Draft Genome Sequence of Sphingobium lactosutens Strain DS20T, Isolated from a Hexachlorocyclohexane Dumpsite.</title>
        <authorList>
            <person name="Kumar R."/>
            <person name="Dwivedi V."/>
            <person name="Negi V."/>
            <person name="Khurana J.P."/>
            <person name="Lal R."/>
        </authorList>
    </citation>
    <scope>NUCLEOTIDE SEQUENCE [LARGE SCALE GENOMIC DNA]</scope>
    <source>
        <strain evidence="5 6">DS20</strain>
    </source>
</reference>
<dbReference type="Proteomes" id="UP000015531">
    <property type="component" value="Unassembled WGS sequence"/>
</dbReference>
<evidence type="ECO:0000256" key="3">
    <source>
        <dbReference type="ARBA" id="ARBA00023315"/>
    </source>
</evidence>
<sequence length="138" mass="14046">MIIASEAWADRHGVAPAARLVAFGVGAVEPGLFGLGPVPAVRQALARAGWSVSDLERVEINEAFAAITIAVAGELGLPEDIVNVEGGAIAHGHPIGATGAVLTTRLLHSMQRDGLRRGLVTLCIGGGQGVTLLVEVVS</sequence>
<accession>T0HXA4</accession>
<keyword evidence="2" id="KW-0808">Transferase</keyword>
<dbReference type="EMBL" id="ATDP01000074">
    <property type="protein sequence ID" value="EQB16738.1"/>
    <property type="molecule type" value="Genomic_DNA"/>
</dbReference>
<protein>
    <recommendedName>
        <fullName evidence="4">Thiolase C-terminal domain-containing protein</fullName>
    </recommendedName>
</protein>
<dbReference type="InterPro" id="IPR016039">
    <property type="entry name" value="Thiolase-like"/>
</dbReference>
<dbReference type="PANTHER" id="PTHR18919">
    <property type="entry name" value="ACETYL-COA C-ACYLTRANSFERASE"/>
    <property type="match status" value="1"/>
</dbReference>
<feature type="domain" description="Thiolase C-terminal" evidence="4">
    <location>
        <begin position="15"/>
        <end position="135"/>
    </location>
</feature>
<dbReference type="InterPro" id="IPR020617">
    <property type="entry name" value="Thiolase_C"/>
</dbReference>
<keyword evidence="6" id="KW-1185">Reference proteome</keyword>
<dbReference type="PATRIC" id="fig|1331060.3.peg.1196"/>
<evidence type="ECO:0000259" key="4">
    <source>
        <dbReference type="Pfam" id="PF02803"/>
    </source>
</evidence>
<dbReference type="PROSITE" id="PS00737">
    <property type="entry name" value="THIOLASE_2"/>
    <property type="match status" value="1"/>
</dbReference>
<keyword evidence="3" id="KW-0012">Acyltransferase</keyword>
<dbReference type="Pfam" id="PF02803">
    <property type="entry name" value="Thiolase_C"/>
    <property type="match status" value="1"/>
</dbReference>
<dbReference type="PANTHER" id="PTHR18919:SF107">
    <property type="entry name" value="ACETYL-COA ACETYLTRANSFERASE, CYTOSOLIC"/>
    <property type="match status" value="1"/>
</dbReference>
<dbReference type="Gene3D" id="3.40.47.10">
    <property type="match status" value="2"/>
</dbReference>
<proteinExistence type="inferred from homology"/>
<dbReference type="InterPro" id="IPR020613">
    <property type="entry name" value="Thiolase_CS"/>
</dbReference>
<dbReference type="SUPFAM" id="SSF53901">
    <property type="entry name" value="Thiolase-like"/>
    <property type="match status" value="1"/>
</dbReference>
<evidence type="ECO:0000256" key="2">
    <source>
        <dbReference type="ARBA" id="ARBA00022679"/>
    </source>
</evidence>
<comment type="similarity">
    <text evidence="1">Belongs to the thiolase-like superfamily. Thiolase family.</text>
</comment>
<organism evidence="5 6">
    <name type="scientific">Sphingobium lactosutens DS20</name>
    <dbReference type="NCBI Taxonomy" id="1331060"/>
    <lineage>
        <taxon>Bacteria</taxon>
        <taxon>Pseudomonadati</taxon>
        <taxon>Pseudomonadota</taxon>
        <taxon>Alphaproteobacteria</taxon>
        <taxon>Sphingomonadales</taxon>
        <taxon>Sphingomonadaceae</taxon>
        <taxon>Sphingobium</taxon>
    </lineage>
</organism>